<evidence type="ECO:0000313" key="2">
    <source>
        <dbReference type="Proteomes" id="UP001418222"/>
    </source>
</evidence>
<accession>A0AAP0FYU7</accession>
<organism evidence="1 2">
    <name type="scientific">Platanthera zijinensis</name>
    <dbReference type="NCBI Taxonomy" id="2320716"/>
    <lineage>
        <taxon>Eukaryota</taxon>
        <taxon>Viridiplantae</taxon>
        <taxon>Streptophyta</taxon>
        <taxon>Embryophyta</taxon>
        <taxon>Tracheophyta</taxon>
        <taxon>Spermatophyta</taxon>
        <taxon>Magnoliopsida</taxon>
        <taxon>Liliopsida</taxon>
        <taxon>Asparagales</taxon>
        <taxon>Orchidaceae</taxon>
        <taxon>Orchidoideae</taxon>
        <taxon>Orchideae</taxon>
        <taxon>Orchidinae</taxon>
        <taxon>Platanthera</taxon>
    </lineage>
</organism>
<reference evidence="1 2" key="1">
    <citation type="journal article" date="2022" name="Nat. Plants">
        <title>Genomes of leafy and leafless Platanthera orchids illuminate the evolution of mycoheterotrophy.</title>
        <authorList>
            <person name="Li M.H."/>
            <person name="Liu K.W."/>
            <person name="Li Z."/>
            <person name="Lu H.C."/>
            <person name="Ye Q.L."/>
            <person name="Zhang D."/>
            <person name="Wang J.Y."/>
            <person name="Li Y.F."/>
            <person name="Zhong Z.M."/>
            <person name="Liu X."/>
            <person name="Yu X."/>
            <person name="Liu D.K."/>
            <person name="Tu X.D."/>
            <person name="Liu B."/>
            <person name="Hao Y."/>
            <person name="Liao X.Y."/>
            <person name="Jiang Y.T."/>
            <person name="Sun W.H."/>
            <person name="Chen J."/>
            <person name="Chen Y.Q."/>
            <person name="Ai Y."/>
            <person name="Zhai J.W."/>
            <person name="Wu S.S."/>
            <person name="Zhou Z."/>
            <person name="Hsiao Y.Y."/>
            <person name="Wu W.L."/>
            <person name="Chen Y.Y."/>
            <person name="Lin Y.F."/>
            <person name="Hsu J.L."/>
            <person name="Li C.Y."/>
            <person name="Wang Z.W."/>
            <person name="Zhao X."/>
            <person name="Zhong W.Y."/>
            <person name="Ma X.K."/>
            <person name="Ma L."/>
            <person name="Huang J."/>
            <person name="Chen G.Z."/>
            <person name="Huang M.Z."/>
            <person name="Huang L."/>
            <person name="Peng D.H."/>
            <person name="Luo Y.B."/>
            <person name="Zou S.Q."/>
            <person name="Chen S.P."/>
            <person name="Lan S."/>
            <person name="Tsai W.C."/>
            <person name="Van de Peer Y."/>
            <person name="Liu Z.J."/>
        </authorList>
    </citation>
    <scope>NUCLEOTIDE SEQUENCE [LARGE SCALE GENOMIC DNA]</scope>
    <source>
        <strain evidence="1">Lor287</strain>
    </source>
</reference>
<comment type="caution">
    <text evidence="1">The sequence shown here is derived from an EMBL/GenBank/DDBJ whole genome shotgun (WGS) entry which is preliminary data.</text>
</comment>
<keyword evidence="2" id="KW-1185">Reference proteome</keyword>
<proteinExistence type="predicted"/>
<name>A0AAP0FYU7_9ASPA</name>
<dbReference type="EMBL" id="JBBWWQ010000016">
    <property type="protein sequence ID" value="KAK8926042.1"/>
    <property type="molecule type" value="Genomic_DNA"/>
</dbReference>
<protein>
    <recommendedName>
        <fullName evidence="3">Reverse transcriptase</fullName>
    </recommendedName>
</protein>
<dbReference type="Proteomes" id="UP001418222">
    <property type="component" value="Unassembled WGS sequence"/>
</dbReference>
<evidence type="ECO:0000313" key="1">
    <source>
        <dbReference type="EMBL" id="KAK8926042.1"/>
    </source>
</evidence>
<sequence>MKDLGAANRILVMRISRDRSAHTLKLSQAEYAEKVLGCFHMKGAKASTSDGGHATTDGGHTTGGDHGKAGCLGIAWLERNDLLWVPRVA</sequence>
<evidence type="ECO:0008006" key="3">
    <source>
        <dbReference type="Google" id="ProtNLM"/>
    </source>
</evidence>
<gene>
    <name evidence="1" type="ORF">KSP39_PZI018105</name>
</gene>
<dbReference type="AlphaFoldDB" id="A0AAP0FYU7"/>